<dbReference type="AlphaFoldDB" id="A0A0E9XH00"/>
<name>A0A0E9XH00_ANGAN</name>
<proteinExistence type="predicted"/>
<organism evidence="1">
    <name type="scientific">Anguilla anguilla</name>
    <name type="common">European freshwater eel</name>
    <name type="synonym">Muraena anguilla</name>
    <dbReference type="NCBI Taxonomy" id="7936"/>
    <lineage>
        <taxon>Eukaryota</taxon>
        <taxon>Metazoa</taxon>
        <taxon>Chordata</taxon>
        <taxon>Craniata</taxon>
        <taxon>Vertebrata</taxon>
        <taxon>Euteleostomi</taxon>
        <taxon>Actinopterygii</taxon>
        <taxon>Neopterygii</taxon>
        <taxon>Teleostei</taxon>
        <taxon>Anguilliformes</taxon>
        <taxon>Anguillidae</taxon>
        <taxon>Anguilla</taxon>
    </lineage>
</organism>
<reference evidence="1" key="1">
    <citation type="submission" date="2014-11" db="EMBL/GenBank/DDBJ databases">
        <authorList>
            <person name="Amaro Gonzalez C."/>
        </authorList>
    </citation>
    <scope>NUCLEOTIDE SEQUENCE</scope>
</reference>
<evidence type="ECO:0000313" key="1">
    <source>
        <dbReference type="EMBL" id="JAI01998.1"/>
    </source>
</evidence>
<protein>
    <submittedName>
        <fullName evidence="1">Uncharacterized protein</fullName>
    </submittedName>
</protein>
<sequence>MFLHEISYNPKYIFEQYSINNCIIMLTKYYTFAILVKLLKIIWVPR</sequence>
<reference evidence="1" key="2">
    <citation type="journal article" date="2015" name="Fish Shellfish Immunol.">
        <title>Early steps in the European eel (Anguilla anguilla)-Vibrio vulnificus interaction in the gills: Role of the RtxA13 toxin.</title>
        <authorList>
            <person name="Callol A."/>
            <person name="Pajuelo D."/>
            <person name="Ebbesson L."/>
            <person name="Teles M."/>
            <person name="MacKenzie S."/>
            <person name="Amaro C."/>
        </authorList>
    </citation>
    <scope>NUCLEOTIDE SEQUENCE</scope>
</reference>
<accession>A0A0E9XH00</accession>
<dbReference type="EMBL" id="GBXM01006580">
    <property type="protein sequence ID" value="JAI01998.1"/>
    <property type="molecule type" value="Transcribed_RNA"/>
</dbReference>